<dbReference type="InterPro" id="IPR008969">
    <property type="entry name" value="CarboxyPept-like_regulatory"/>
</dbReference>
<reference evidence="2 3" key="1">
    <citation type="submission" date="2012-12" db="EMBL/GenBank/DDBJ databases">
        <title>Genome assembly of Fulvivirga imtechensis AK7.</title>
        <authorList>
            <person name="Nupur N."/>
            <person name="Khatri I."/>
            <person name="Kumar R."/>
            <person name="Subramanian S."/>
            <person name="Pinnaka A."/>
        </authorList>
    </citation>
    <scope>NUCLEOTIDE SEQUENCE [LARGE SCALE GENOMIC DNA]</scope>
    <source>
        <strain evidence="2 3">AK7</strain>
    </source>
</reference>
<dbReference type="OrthoDB" id="1116175at2"/>
<evidence type="ECO:0000313" key="3">
    <source>
        <dbReference type="Proteomes" id="UP000011135"/>
    </source>
</evidence>
<dbReference type="RefSeq" id="WP_009582684.1">
    <property type="nucleotide sequence ID" value="NZ_AMZN01000087.1"/>
</dbReference>
<proteinExistence type="predicted"/>
<sequence length="250" mass="28620">MNKLLLILFFLSAVVLNGNAQENSQIEITGAIIDANTKEPVPYVHVVNKNSHKGTVSNTEGRFWMVMDKTDTVLFSSVGFESYAFTIKEQVKSNKLIVTIELNTSTMELQPVKIFAFKDEHTLKKAMLAMEVPIEEDHSRIELPGFYYGPKKEVKPNILSPFSLIHGKFSREVKERSKLAEYQQQEHYHNLIKAKYNEAVVLELTGLPEDQVEDFMEFCKLEENFLAQSSEYEIAVAVNKCLMDFNKLDE</sequence>
<dbReference type="AlphaFoldDB" id="L8JJB6"/>
<dbReference type="EMBL" id="AMZN01000087">
    <property type="protein sequence ID" value="ELR68890.1"/>
    <property type="molecule type" value="Genomic_DNA"/>
</dbReference>
<evidence type="ECO:0000256" key="1">
    <source>
        <dbReference type="SAM" id="SignalP"/>
    </source>
</evidence>
<accession>L8JJB6</accession>
<dbReference type="STRING" id="1237149.C900_05583"/>
<dbReference type="eggNOG" id="COG1629">
    <property type="taxonomic scope" value="Bacteria"/>
</dbReference>
<feature type="signal peptide" evidence="1">
    <location>
        <begin position="1"/>
        <end position="20"/>
    </location>
</feature>
<dbReference type="Pfam" id="PF13715">
    <property type="entry name" value="CarbopepD_reg_2"/>
    <property type="match status" value="1"/>
</dbReference>
<gene>
    <name evidence="2" type="ORF">C900_05583</name>
</gene>
<organism evidence="2 3">
    <name type="scientific">Fulvivirga imtechensis AK7</name>
    <dbReference type="NCBI Taxonomy" id="1237149"/>
    <lineage>
        <taxon>Bacteria</taxon>
        <taxon>Pseudomonadati</taxon>
        <taxon>Bacteroidota</taxon>
        <taxon>Cytophagia</taxon>
        <taxon>Cytophagales</taxon>
        <taxon>Fulvivirgaceae</taxon>
        <taxon>Fulvivirga</taxon>
    </lineage>
</organism>
<protein>
    <recommendedName>
        <fullName evidence="4">TonB-dependent receptor</fullName>
    </recommendedName>
</protein>
<evidence type="ECO:0008006" key="4">
    <source>
        <dbReference type="Google" id="ProtNLM"/>
    </source>
</evidence>
<evidence type="ECO:0000313" key="2">
    <source>
        <dbReference type="EMBL" id="ELR68890.1"/>
    </source>
</evidence>
<keyword evidence="3" id="KW-1185">Reference proteome</keyword>
<dbReference type="SUPFAM" id="SSF49464">
    <property type="entry name" value="Carboxypeptidase regulatory domain-like"/>
    <property type="match status" value="1"/>
</dbReference>
<feature type="chain" id="PRO_5003993797" description="TonB-dependent receptor" evidence="1">
    <location>
        <begin position="21"/>
        <end position="250"/>
    </location>
</feature>
<comment type="caution">
    <text evidence="2">The sequence shown here is derived from an EMBL/GenBank/DDBJ whole genome shotgun (WGS) entry which is preliminary data.</text>
</comment>
<dbReference type="Gene3D" id="2.60.40.1120">
    <property type="entry name" value="Carboxypeptidase-like, regulatory domain"/>
    <property type="match status" value="1"/>
</dbReference>
<name>L8JJB6_9BACT</name>
<dbReference type="Proteomes" id="UP000011135">
    <property type="component" value="Unassembled WGS sequence"/>
</dbReference>
<keyword evidence="1" id="KW-0732">Signal</keyword>